<dbReference type="PANTHER" id="PTHR21494:SF0">
    <property type="entry name" value="ACTIVATING SIGNAL COINTEGRATOR 1 COMPLEX SUBUNIT 2"/>
    <property type="match status" value="1"/>
</dbReference>
<feature type="domain" description="CUE" evidence="2">
    <location>
        <begin position="450"/>
        <end position="493"/>
    </location>
</feature>
<evidence type="ECO:0000259" key="2">
    <source>
        <dbReference type="PROSITE" id="PS51140"/>
    </source>
</evidence>
<dbReference type="PANTHER" id="PTHR21494">
    <property type="entry name" value="ACTIVATING SIGNAL COINTEGRATOR 1 COMPLEX SUBUNIT 2 ASC-1 COMPLEX SUBUNIT P100"/>
    <property type="match status" value="1"/>
</dbReference>
<evidence type="ECO:0000313" key="4">
    <source>
        <dbReference type="Proteomes" id="UP000014500"/>
    </source>
</evidence>
<dbReference type="STRING" id="126957.T1JAJ9"/>
<dbReference type="CDD" id="cd14364">
    <property type="entry name" value="CUE_ASCC2"/>
    <property type="match status" value="1"/>
</dbReference>
<feature type="compositionally biased region" description="Polar residues" evidence="1">
    <location>
        <begin position="685"/>
        <end position="694"/>
    </location>
</feature>
<accession>T1JAJ9</accession>
<dbReference type="InterPro" id="IPR003892">
    <property type="entry name" value="CUE"/>
</dbReference>
<keyword evidence="4" id="KW-1185">Reference proteome</keyword>
<protein>
    <recommendedName>
        <fullName evidence="2">CUE domain-containing protein</fullName>
    </recommendedName>
</protein>
<feature type="compositionally biased region" description="Basic and acidic residues" evidence="1">
    <location>
        <begin position="695"/>
        <end position="726"/>
    </location>
</feature>
<sequence length="820" mass="94651">MASTFFYDDKIGVEIDGNCSDFDVEPLDRLTKDVLRNGVKKSVPALHQGWVEKVVHINYSPPENGTDVTAENLAIANEEWMDKMKFLKDDLDWLLQLPHHRFWSQAVYDHGLRQCLSCFLSHCPRYFDPPNSNITNDMKKMLEEVARGVFFVHLRMATYKENKSCHITPTVFGEIIYENFLFDIPKLMDLCIIYSKGNCVLLQKIIENIFKYQPKYYDDLANVVPSIKQALNNVKATIGLHESQMDIQIINGDFPNRLSEMPWMQLQDVIFFLTDICATLCAFLEVYHLASSVFNENEFTNFLPSYYDSVIPLIQKELKLRRKDKSLASLIGLVIKRINLIKSCCAKIIRTITTVSYIEPILDENEMKAQYVDGFLDFMIARLSDPSDQMKVDYLVQGVRLLETAKNKNEPSVDRNEDYSDFLVQESEAEEVNGLLIEGACASEAVTGVELQSLISQVKDLLPDLGDGFIEACLEYYNYAVEDVIHYLLEDSLPPPLKKLDRLMPLKEKKKQASEEFESILSDRKNVFDHDEFDVFNRSDVDTSRIHKGKREDIKSERHILDDKTQTKEMKDWYKKYHNVVDVVDVFDDDLYNDDYDDTYDTNDVGALIEQDRTPDELLLRRPFTTPRVLRSTVDREESESEEEEARTPSEPIKNKDHFVENPEDVRKRNEERWANKQRLKGQVGSRTFTASANKSKDVKGNQKGKGQSEEVKRNRAFKERRGGDHGRRHFADRKRSGGMIPSLLLGAIFEMQIESICGLKVLKDVFLWGDLNRAMFLLEVSYRIYKLFTCGAKISKAQIFVIELPTLVPSECDIGRCKH</sequence>
<dbReference type="eggNOG" id="KOG4501">
    <property type="taxonomic scope" value="Eukaryota"/>
</dbReference>
<dbReference type="GO" id="GO:0043130">
    <property type="term" value="F:ubiquitin binding"/>
    <property type="evidence" value="ECO:0007669"/>
    <property type="project" value="InterPro"/>
</dbReference>
<evidence type="ECO:0000313" key="3">
    <source>
        <dbReference type="EnsemblMetazoa" id="SMAR010768-PA"/>
    </source>
</evidence>
<name>T1JAJ9_STRMM</name>
<dbReference type="SUPFAM" id="SSF46934">
    <property type="entry name" value="UBA-like"/>
    <property type="match status" value="1"/>
</dbReference>
<feature type="compositionally biased region" description="Basic and acidic residues" evidence="1">
    <location>
        <begin position="653"/>
        <end position="675"/>
    </location>
</feature>
<reference evidence="3" key="2">
    <citation type="submission" date="2015-02" db="UniProtKB">
        <authorList>
            <consortium name="EnsemblMetazoa"/>
        </authorList>
    </citation>
    <scope>IDENTIFICATION</scope>
</reference>
<reference evidence="4" key="1">
    <citation type="submission" date="2011-05" db="EMBL/GenBank/DDBJ databases">
        <authorList>
            <person name="Richards S.R."/>
            <person name="Qu J."/>
            <person name="Jiang H."/>
            <person name="Jhangiani S.N."/>
            <person name="Agravi P."/>
            <person name="Goodspeed R."/>
            <person name="Gross S."/>
            <person name="Mandapat C."/>
            <person name="Jackson L."/>
            <person name="Mathew T."/>
            <person name="Pu L."/>
            <person name="Thornton R."/>
            <person name="Saada N."/>
            <person name="Wilczek-Boney K.B."/>
            <person name="Lee S."/>
            <person name="Kovar C."/>
            <person name="Wu Y."/>
            <person name="Scherer S.E."/>
            <person name="Worley K.C."/>
            <person name="Muzny D.M."/>
            <person name="Gibbs R."/>
        </authorList>
    </citation>
    <scope>NUCLEOTIDE SEQUENCE</scope>
    <source>
        <strain evidence="4">Brora</strain>
    </source>
</reference>
<dbReference type="PhylomeDB" id="T1JAJ9"/>
<dbReference type="SMART" id="SM00546">
    <property type="entry name" value="CUE"/>
    <property type="match status" value="1"/>
</dbReference>
<dbReference type="EnsemblMetazoa" id="SMAR010768-RA">
    <property type="protein sequence ID" value="SMAR010768-PA"/>
    <property type="gene ID" value="SMAR010768"/>
</dbReference>
<proteinExistence type="predicted"/>
<dbReference type="InterPro" id="IPR052586">
    <property type="entry name" value="ASCC2"/>
</dbReference>
<evidence type="ECO:0000256" key="1">
    <source>
        <dbReference type="SAM" id="MobiDB-lite"/>
    </source>
</evidence>
<dbReference type="GO" id="GO:0006355">
    <property type="term" value="P:regulation of DNA-templated transcription"/>
    <property type="evidence" value="ECO:0007669"/>
    <property type="project" value="TreeGrafter"/>
</dbReference>
<dbReference type="InterPro" id="IPR009060">
    <property type="entry name" value="UBA-like_sf"/>
</dbReference>
<dbReference type="OMA" id="LSQHEFW"/>
<dbReference type="Proteomes" id="UP000014500">
    <property type="component" value="Unassembled WGS sequence"/>
</dbReference>
<dbReference type="EMBL" id="JH432001">
    <property type="status" value="NOT_ANNOTATED_CDS"/>
    <property type="molecule type" value="Genomic_DNA"/>
</dbReference>
<dbReference type="Pfam" id="PF02845">
    <property type="entry name" value="CUE"/>
    <property type="match status" value="1"/>
</dbReference>
<dbReference type="PROSITE" id="PS51140">
    <property type="entry name" value="CUE"/>
    <property type="match status" value="1"/>
</dbReference>
<dbReference type="AlphaFoldDB" id="T1JAJ9"/>
<dbReference type="InterPro" id="IPR041800">
    <property type="entry name" value="ASCC2_CUE"/>
</dbReference>
<dbReference type="Gene3D" id="1.10.8.10">
    <property type="entry name" value="DNA helicase RuvA subunit, C-terminal domain"/>
    <property type="match status" value="1"/>
</dbReference>
<feature type="region of interest" description="Disordered" evidence="1">
    <location>
        <begin position="630"/>
        <end position="733"/>
    </location>
</feature>
<dbReference type="HOGENOM" id="CLU_012749_0_0_1"/>
<organism evidence="3 4">
    <name type="scientific">Strigamia maritima</name>
    <name type="common">European centipede</name>
    <name type="synonym">Geophilus maritimus</name>
    <dbReference type="NCBI Taxonomy" id="126957"/>
    <lineage>
        <taxon>Eukaryota</taxon>
        <taxon>Metazoa</taxon>
        <taxon>Ecdysozoa</taxon>
        <taxon>Arthropoda</taxon>
        <taxon>Myriapoda</taxon>
        <taxon>Chilopoda</taxon>
        <taxon>Pleurostigmophora</taxon>
        <taxon>Geophilomorpha</taxon>
        <taxon>Linotaeniidae</taxon>
        <taxon>Strigamia</taxon>
    </lineage>
</organism>